<gene>
    <name evidence="3" type="ORF">Bca52824_084557</name>
</gene>
<dbReference type="AlphaFoldDB" id="A0A8X7TWB4"/>
<dbReference type="Proteomes" id="UP000886595">
    <property type="component" value="Unassembled WGS sequence"/>
</dbReference>
<feature type="compositionally biased region" description="Basic and acidic residues" evidence="1">
    <location>
        <begin position="333"/>
        <end position="345"/>
    </location>
</feature>
<feature type="compositionally biased region" description="Basic and acidic residues" evidence="1">
    <location>
        <begin position="464"/>
        <end position="486"/>
    </location>
</feature>
<feature type="region of interest" description="Disordered" evidence="1">
    <location>
        <begin position="292"/>
        <end position="382"/>
    </location>
</feature>
<feature type="compositionally biased region" description="Basic and acidic residues" evidence="1">
    <location>
        <begin position="217"/>
        <end position="242"/>
    </location>
</feature>
<evidence type="ECO:0000259" key="2">
    <source>
        <dbReference type="Pfam" id="PF14111"/>
    </source>
</evidence>
<feature type="compositionally biased region" description="Basic and acidic residues" evidence="1">
    <location>
        <begin position="292"/>
        <end position="320"/>
    </location>
</feature>
<keyword evidence="4" id="KW-1185">Reference proteome</keyword>
<proteinExistence type="predicted"/>
<sequence length="544" mass="61502">MTSREGKRKRLKISVPHFDNSALIKSYSKTLIGRCMNPEEQDMKALFLNLPKIWKLEKGVSGKDLGFGKFQFDFEKEEDIEVVLKQQPYHFDYWMLSLARWQPMKSQSFPSEILFWVRLLGVPMEFRTVPTFESIGDAIGRTVDVDLDNVRVQVVVDGFKELCFETTLDFKGGEFYESREVLVSLRYEKLFGYCKECNSLCHKEEKCPLRKKSPKQSPEKKRENREGNGGRYDGEKHEDRARSYKGVVMHGNVGQQNKGRDGRDYYGKGKGKVFEEPDSKWVKAAVRGSKRDFNTRGSARGDNEGYRYRNNRNEDLREGGQSEWIKSANESGTSDKPKQTEVREEGPEEGEIEVNNSSKTGRAQTTPSQEFQDALSNTQADGLEVISDPVEVDRGLEIVRGLKEDQKDLDEEDVMELDEIKAYLLENGIDMDAENENQSFSEEAIEEDGTIQEASTGIVEEEDARPNATEKDLAAVEMAKPDDTRKRLVKPASSTAGSTKMRLASVLLSPRKRAAAKAGGRHGGGTKRLEDKGISNPKLGQQKT</sequence>
<feature type="domain" description="DUF4283" evidence="2">
    <location>
        <begin position="28"/>
        <end position="104"/>
    </location>
</feature>
<organism evidence="3 4">
    <name type="scientific">Brassica carinata</name>
    <name type="common">Ethiopian mustard</name>
    <name type="synonym">Abyssinian cabbage</name>
    <dbReference type="NCBI Taxonomy" id="52824"/>
    <lineage>
        <taxon>Eukaryota</taxon>
        <taxon>Viridiplantae</taxon>
        <taxon>Streptophyta</taxon>
        <taxon>Embryophyta</taxon>
        <taxon>Tracheophyta</taxon>
        <taxon>Spermatophyta</taxon>
        <taxon>Magnoliopsida</taxon>
        <taxon>eudicotyledons</taxon>
        <taxon>Gunneridae</taxon>
        <taxon>Pentapetalae</taxon>
        <taxon>rosids</taxon>
        <taxon>malvids</taxon>
        <taxon>Brassicales</taxon>
        <taxon>Brassicaceae</taxon>
        <taxon>Brassiceae</taxon>
        <taxon>Brassica</taxon>
    </lineage>
</organism>
<dbReference type="InterPro" id="IPR025558">
    <property type="entry name" value="DUF4283"/>
</dbReference>
<feature type="region of interest" description="Disordered" evidence="1">
    <location>
        <begin position="438"/>
        <end position="544"/>
    </location>
</feature>
<feature type="compositionally biased region" description="Basic and acidic residues" evidence="1">
    <location>
        <begin position="258"/>
        <end position="271"/>
    </location>
</feature>
<dbReference type="OrthoDB" id="1737333at2759"/>
<reference evidence="3 4" key="1">
    <citation type="submission" date="2020-02" db="EMBL/GenBank/DDBJ databases">
        <authorList>
            <person name="Ma Q."/>
            <person name="Huang Y."/>
            <person name="Song X."/>
            <person name="Pei D."/>
        </authorList>
    </citation>
    <scope>NUCLEOTIDE SEQUENCE [LARGE SCALE GENOMIC DNA]</scope>
    <source>
        <strain evidence="3">Sxm20200214</strain>
        <tissue evidence="3">Leaf</tissue>
    </source>
</reference>
<evidence type="ECO:0000256" key="1">
    <source>
        <dbReference type="SAM" id="MobiDB-lite"/>
    </source>
</evidence>
<dbReference type="PANTHER" id="PTHR31286:SF113">
    <property type="entry name" value="DUF4283 DOMAIN-CONTAINING PROTEIN"/>
    <property type="match status" value="1"/>
</dbReference>
<protein>
    <recommendedName>
        <fullName evidence="2">DUF4283 domain-containing protein</fullName>
    </recommendedName>
</protein>
<name>A0A8X7TWB4_BRACI</name>
<dbReference type="PANTHER" id="PTHR31286">
    <property type="entry name" value="GLYCINE-RICH CELL WALL STRUCTURAL PROTEIN 1.8-LIKE"/>
    <property type="match status" value="1"/>
</dbReference>
<evidence type="ECO:0000313" key="3">
    <source>
        <dbReference type="EMBL" id="KAG2254421.1"/>
    </source>
</evidence>
<comment type="caution">
    <text evidence="3">The sequence shown here is derived from an EMBL/GenBank/DDBJ whole genome shotgun (WGS) entry which is preliminary data.</text>
</comment>
<dbReference type="EMBL" id="JAAMPC010000016">
    <property type="protein sequence ID" value="KAG2254421.1"/>
    <property type="molecule type" value="Genomic_DNA"/>
</dbReference>
<dbReference type="InterPro" id="IPR040256">
    <property type="entry name" value="At4g02000-like"/>
</dbReference>
<accession>A0A8X7TWB4</accession>
<feature type="compositionally biased region" description="Polar residues" evidence="1">
    <location>
        <begin position="355"/>
        <end position="380"/>
    </location>
</feature>
<feature type="region of interest" description="Disordered" evidence="1">
    <location>
        <begin position="208"/>
        <end position="271"/>
    </location>
</feature>
<dbReference type="Pfam" id="PF14111">
    <property type="entry name" value="DUF4283"/>
    <property type="match status" value="1"/>
</dbReference>
<evidence type="ECO:0000313" key="4">
    <source>
        <dbReference type="Proteomes" id="UP000886595"/>
    </source>
</evidence>